<evidence type="ECO:0000313" key="1">
    <source>
        <dbReference type="EMBL" id="KTQ84608.1"/>
    </source>
</evidence>
<accession>A0A175R504</accession>
<evidence type="ECO:0000313" key="2">
    <source>
        <dbReference type="Proteomes" id="UP000078272"/>
    </source>
</evidence>
<protein>
    <submittedName>
        <fullName evidence="1">Uncharacterized protein</fullName>
    </submittedName>
</protein>
<proteinExistence type="predicted"/>
<dbReference type="STRING" id="401562.NS365_06695"/>
<comment type="caution">
    <text evidence="1">The sequence shown here is derived from an EMBL/GenBank/DDBJ whole genome shotgun (WGS) entry which is preliminary data.</text>
</comment>
<dbReference type="OrthoDB" id="5296954at2"/>
<dbReference type="EMBL" id="LDPZ01000071">
    <property type="protein sequence ID" value="KTQ84608.1"/>
    <property type="molecule type" value="Genomic_DNA"/>
</dbReference>
<gene>
    <name evidence="1" type="ORF">NS226_21510</name>
</gene>
<dbReference type="Proteomes" id="UP000078272">
    <property type="component" value="Unassembled WGS sequence"/>
</dbReference>
<dbReference type="AlphaFoldDB" id="A0A175R504"/>
<dbReference type="InterPro" id="IPR024409">
    <property type="entry name" value="DUF3833"/>
</dbReference>
<reference evidence="1 2" key="1">
    <citation type="journal article" date="2016" name="Front. Microbiol.">
        <title>Genomic Resource of Rice Seed Associated Bacteria.</title>
        <authorList>
            <person name="Midha S."/>
            <person name="Bansal K."/>
            <person name="Sharma S."/>
            <person name="Kumar N."/>
            <person name="Patil P.P."/>
            <person name="Chaudhry V."/>
            <person name="Patil P.B."/>
        </authorList>
    </citation>
    <scope>NUCLEOTIDE SEQUENCE [LARGE SCALE GENOMIC DNA]</scope>
    <source>
        <strain evidence="1 2">NS226</strain>
    </source>
</reference>
<dbReference type="Pfam" id="PF12915">
    <property type="entry name" value="DUF3833"/>
    <property type="match status" value="1"/>
</dbReference>
<name>A0A175R504_9HYPH</name>
<dbReference type="PATRIC" id="fig|401562.3.peg.4759"/>
<dbReference type="RefSeq" id="WP_058636696.1">
    <property type="nucleotide sequence ID" value="NZ_LDPZ01000071.1"/>
</dbReference>
<organism evidence="1 2">
    <name type="scientific">Aureimonas ureilytica</name>
    <dbReference type="NCBI Taxonomy" id="401562"/>
    <lineage>
        <taxon>Bacteria</taxon>
        <taxon>Pseudomonadati</taxon>
        <taxon>Pseudomonadota</taxon>
        <taxon>Alphaproteobacteria</taxon>
        <taxon>Hyphomicrobiales</taxon>
        <taxon>Aurantimonadaceae</taxon>
        <taxon>Aureimonas</taxon>
    </lineage>
</organism>
<sequence>MGIPEGLGRARLVLTLARSLPTLALIAAMGFVGPARADSLFDLASFFAGQSVSAGEVRTLLVSREAFTARFTGQTSGQTLRLDERFRFPDGERLQRWVLRFDGPLIRGTVETEGSDGALHAPVPVEGERDDAHIVLRYTGFAPGGGSLTLRFRHEIRPNGDGTLSNDVTVRLLGLPLAHSDVTFAKTQGDLARHLARERRP</sequence>